<feature type="non-terminal residue" evidence="2">
    <location>
        <position position="1"/>
    </location>
</feature>
<sequence>AELGGRRRDRDAAAGGRGRDVLWHGRAARARQGHVPHAHEPRRAGGARHRHGRARGAAAGRPGRVLHDAALRRLAVRPRAPGGRRSRRAGGAARGCVARVRRQAGGGGVGRRAGGGGGV</sequence>
<dbReference type="AlphaFoldDB" id="A0A6J4TIM3"/>
<organism evidence="2">
    <name type="scientific">uncultured Solirubrobacteraceae bacterium</name>
    <dbReference type="NCBI Taxonomy" id="1162706"/>
    <lineage>
        <taxon>Bacteria</taxon>
        <taxon>Bacillati</taxon>
        <taxon>Actinomycetota</taxon>
        <taxon>Thermoleophilia</taxon>
        <taxon>Solirubrobacterales</taxon>
        <taxon>Solirubrobacteraceae</taxon>
        <taxon>environmental samples</taxon>
    </lineage>
</organism>
<reference evidence="2" key="1">
    <citation type="submission" date="2020-02" db="EMBL/GenBank/DDBJ databases">
        <authorList>
            <person name="Meier V. D."/>
        </authorList>
    </citation>
    <scope>NUCLEOTIDE SEQUENCE</scope>
    <source>
        <strain evidence="2">AVDCRST_MAG67</strain>
    </source>
</reference>
<protein>
    <submittedName>
        <fullName evidence="2">Uncharacterized protein</fullName>
    </submittedName>
</protein>
<evidence type="ECO:0000313" key="2">
    <source>
        <dbReference type="EMBL" id="CAA9523663.1"/>
    </source>
</evidence>
<proteinExistence type="predicted"/>
<feature type="region of interest" description="Disordered" evidence="1">
    <location>
        <begin position="28"/>
        <end position="64"/>
    </location>
</feature>
<feature type="region of interest" description="Disordered" evidence="1">
    <location>
        <begin position="1"/>
        <end position="20"/>
    </location>
</feature>
<dbReference type="EMBL" id="CADCVQ010000148">
    <property type="protein sequence ID" value="CAA9523663.1"/>
    <property type="molecule type" value="Genomic_DNA"/>
</dbReference>
<evidence type="ECO:0000256" key="1">
    <source>
        <dbReference type="SAM" id="MobiDB-lite"/>
    </source>
</evidence>
<feature type="compositionally biased region" description="Basic residues" evidence="1">
    <location>
        <begin position="45"/>
        <end position="54"/>
    </location>
</feature>
<gene>
    <name evidence="2" type="ORF">AVDCRST_MAG67-3885</name>
</gene>
<feature type="region of interest" description="Disordered" evidence="1">
    <location>
        <begin position="77"/>
        <end position="97"/>
    </location>
</feature>
<accession>A0A6J4TIM3</accession>
<name>A0A6J4TIM3_9ACTN</name>
<feature type="non-terminal residue" evidence="2">
    <location>
        <position position="119"/>
    </location>
</feature>